<reference evidence="2" key="1">
    <citation type="submission" date="2023-01" db="EMBL/GenBank/DDBJ databases">
        <title>Human gut microbiome strain richness.</title>
        <authorList>
            <person name="Chen-Liaw A."/>
        </authorList>
    </citation>
    <scope>NUCLEOTIDE SEQUENCE</scope>
    <source>
        <strain evidence="2">2225st1_A6_2225SCRN_200828</strain>
    </source>
</reference>
<dbReference type="SUPFAM" id="SSF56784">
    <property type="entry name" value="HAD-like"/>
    <property type="match status" value="1"/>
</dbReference>
<sequence>MNEMNANAVETKEPENATASTPPKIIAVDFDGCLAVNKWPEVGEPIWKNINRLKEEQANGTKVILWTNRVGEPLEKAVGFCKEHDIHLDAVNENLPEIVEAFGGDCRKVFANEYWDDRAVLMDEEENRWASQEVEMACQREKEASEDTDDWAYGVACYKSALRAYECLYRDGHSGFSIQITKSILNRLIDGKCLTPIEDTPDIWSDITGECNWKEGYQEYQCKRMSSLFKEVAPDGTATYSDAERVCGININAPNAAFSNGFMTRLVDKIFPITMPYLPAGKKYRVFSEDFLVDPKNGDYDTVGYHYILTPDDKKVELNRYFKEEDGKMVQIEKAEYEERKAKRVTKK</sequence>
<dbReference type="Pfam" id="PF25185">
    <property type="entry name" value="Tad3"/>
    <property type="match status" value="1"/>
</dbReference>
<evidence type="ECO:0000256" key="1">
    <source>
        <dbReference type="SAM" id="MobiDB-lite"/>
    </source>
</evidence>
<evidence type="ECO:0000313" key="2">
    <source>
        <dbReference type="EMBL" id="MDB7908596.1"/>
    </source>
</evidence>
<comment type="caution">
    <text evidence="2">The sequence shown here is derived from an EMBL/GenBank/DDBJ whole genome shotgun (WGS) entry which is preliminary data.</text>
</comment>
<name>A0AAW6CBI9_FLAPL</name>
<dbReference type="InterPro" id="IPR036412">
    <property type="entry name" value="HAD-like_sf"/>
</dbReference>
<protein>
    <recommendedName>
        <fullName evidence="4">Haloacid dehalogenase-like hydrolase</fullName>
    </recommendedName>
</protein>
<dbReference type="Proteomes" id="UP001211006">
    <property type="component" value="Unassembled WGS sequence"/>
</dbReference>
<dbReference type="InterPro" id="IPR023214">
    <property type="entry name" value="HAD_sf"/>
</dbReference>
<evidence type="ECO:0000313" key="3">
    <source>
        <dbReference type="Proteomes" id="UP001211006"/>
    </source>
</evidence>
<proteinExistence type="predicted"/>
<feature type="region of interest" description="Disordered" evidence="1">
    <location>
        <begin position="1"/>
        <end position="20"/>
    </location>
</feature>
<dbReference type="RefSeq" id="WP_130849659.1">
    <property type="nucleotide sequence ID" value="NZ_JADMVW010000015.1"/>
</dbReference>
<gene>
    <name evidence="2" type="ORF">PND83_21670</name>
</gene>
<dbReference type="AlphaFoldDB" id="A0AAW6CBI9"/>
<organism evidence="2 3">
    <name type="scientific">Flavonifractor plautii</name>
    <name type="common">Fusobacterium plautii</name>
    <dbReference type="NCBI Taxonomy" id="292800"/>
    <lineage>
        <taxon>Bacteria</taxon>
        <taxon>Bacillati</taxon>
        <taxon>Bacillota</taxon>
        <taxon>Clostridia</taxon>
        <taxon>Eubacteriales</taxon>
        <taxon>Oscillospiraceae</taxon>
        <taxon>Flavonifractor</taxon>
    </lineage>
</organism>
<dbReference type="EMBL" id="JAQLWO010000038">
    <property type="protein sequence ID" value="MDB7908596.1"/>
    <property type="molecule type" value="Genomic_DNA"/>
</dbReference>
<evidence type="ECO:0008006" key="4">
    <source>
        <dbReference type="Google" id="ProtNLM"/>
    </source>
</evidence>
<accession>A0AAW6CBI9</accession>
<dbReference type="Gene3D" id="3.40.50.1000">
    <property type="entry name" value="HAD superfamily/HAD-like"/>
    <property type="match status" value="1"/>
</dbReference>
<dbReference type="InterPro" id="IPR057383">
    <property type="entry name" value="Tad3"/>
</dbReference>